<dbReference type="Proteomes" id="UP000638263">
    <property type="component" value="Unassembled WGS sequence"/>
</dbReference>
<evidence type="ECO:0000313" key="2">
    <source>
        <dbReference type="EMBL" id="GGL43005.1"/>
    </source>
</evidence>
<proteinExistence type="predicted"/>
<evidence type="ECO:0000313" key="3">
    <source>
        <dbReference type="Proteomes" id="UP000638263"/>
    </source>
</evidence>
<gene>
    <name evidence="2" type="ORF">GCM10011588_67230</name>
</gene>
<evidence type="ECO:0000256" key="1">
    <source>
        <dbReference type="SAM" id="MobiDB-lite"/>
    </source>
</evidence>
<protein>
    <submittedName>
        <fullName evidence="2">Uncharacterized protein</fullName>
    </submittedName>
</protein>
<dbReference type="EMBL" id="BMMH01000031">
    <property type="protein sequence ID" value="GGL43005.1"/>
    <property type="molecule type" value="Genomic_DNA"/>
</dbReference>
<sequence>MLDRELNGGTVHHGPEPAAPGDQALFREHLHGGTDRRPGGIQIFDERVFVELCAFGQYPALDRGAQQLAHDTGGARVIDLSTVRAPSRRGTGANSTVRDVPLRDPVRESRPLVVPFRPETAGR</sequence>
<comment type="caution">
    <text evidence="2">The sequence shown here is derived from an EMBL/GenBank/DDBJ whole genome shotgun (WGS) entry which is preliminary data.</text>
</comment>
<organism evidence="2 3">
    <name type="scientific">Nocardia jinanensis</name>
    <dbReference type="NCBI Taxonomy" id="382504"/>
    <lineage>
        <taxon>Bacteria</taxon>
        <taxon>Bacillati</taxon>
        <taxon>Actinomycetota</taxon>
        <taxon>Actinomycetes</taxon>
        <taxon>Mycobacteriales</taxon>
        <taxon>Nocardiaceae</taxon>
        <taxon>Nocardia</taxon>
    </lineage>
</organism>
<name>A0A917RYH9_9NOCA</name>
<reference evidence="2" key="2">
    <citation type="submission" date="2020-09" db="EMBL/GenBank/DDBJ databases">
        <authorList>
            <person name="Sun Q."/>
            <person name="Zhou Y."/>
        </authorList>
    </citation>
    <scope>NUCLEOTIDE SEQUENCE</scope>
    <source>
        <strain evidence="2">CGMCC 4.3508</strain>
    </source>
</reference>
<dbReference type="AlphaFoldDB" id="A0A917RYH9"/>
<feature type="compositionally biased region" description="Basic and acidic residues" evidence="1">
    <location>
        <begin position="25"/>
        <end position="38"/>
    </location>
</feature>
<keyword evidence="3" id="KW-1185">Reference proteome</keyword>
<feature type="region of interest" description="Disordered" evidence="1">
    <location>
        <begin position="1"/>
        <end position="38"/>
    </location>
</feature>
<reference evidence="2" key="1">
    <citation type="journal article" date="2014" name="Int. J. Syst. Evol. Microbiol.">
        <title>Complete genome sequence of Corynebacterium casei LMG S-19264T (=DSM 44701T), isolated from a smear-ripened cheese.</title>
        <authorList>
            <consortium name="US DOE Joint Genome Institute (JGI-PGF)"/>
            <person name="Walter F."/>
            <person name="Albersmeier A."/>
            <person name="Kalinowski J."/>
            <person name="Ruckert C."/>
        </authorList>
    </citation>
    <scope>NUCLEOTIDE SEQUENCE</scope>
    <source>
        <strain evidence="2">CGMCC 4.3508</strain>
    </source>
</reference>
<accession>A0A917RYH9</accession>